<dbReference type="Proteomes" id="UP000307440">
    <property type="component" value="Unassembled WGS sequence"/>
</dbReference>
<dbReference type="OrthoDB" id="2793621at2759"/>
<sequence>MPTEVRIPPYHLPTALTSPRTSLLVVPSVVDQGTTMITISRTTFPGDLVLDIKPSSSTSMKRVPMPLSLSKIDHKRSVAPRSFGSASTSDSSDPFSDISPWTALFESTIWSPCNQRESFHVELPIDVSKQESEAISMTDTVPDLSLLLDRTTLDFDFDHSCLEGLDDTLLHAPKDAFASVCWETATTAPTPEEQSDCSPAYRNSIVPSVASSAYQDIDSPIPLFLSPSMWSDGEDSDSESEYSDEDDECYSNNTITGARLAHNYVSPLEKPKDLWFDDDDTSLVVFQPHWKLLSESDPEKSIGFSPQPIIPRRSKSVSTRLATFCANIPTRLTLVRSGTAFTR</sequence>
<evidence type="ECO:0000313" key="3">
    <source>
        <dbReference type="Proteomes" id="UP000307440"/>
    </source>
</evidence>
<evidence type="ECO:0000256" key="1">
    <source>
        <dbReference type="SAM" id="MobiDB-lite"/>
    </source>
</evidence>
<gene>
    <name evidence="2" type="ORF">FA15DRAFT_702910</name>
</gene>
<dbReference type="EMBL" id="ML210176">
    <property type="protein sequence ID" value="TFK26265.1"/>
    <property type="molecule type" value="Genomic_DNA"/>
</dbReference>
<feature type="compositionally biased region" description="Acidic residues" evidence="1">
    <location>
        <begin position="232"/>
        <end position="248"/>
    </location>
</feature>
<keyword evidence="3" id="KW-1185">Reference proteome</keyword>
<accession>A0A5C3L0N0</accession>
<reference evidence="2 3" key="1">
    <citation type="journal article" date="2019" name="Nat. Ecol. Evol.">
        <title>Megaphylogeny resolves global patterns of mushroom evolution.</title>
        <authorList>
            <person name="Varga T."/>
            <person name="Krizsan K."/>
            <person name="Foldi C."/>
            <person name="Dima B."/>
            <person name="Sanchez-Garcia M."/>
            <person name="Sanchez-Ramirez S."/>
            <person name="Szollosi G.J."/>
            <person name="Szarkandi J.G."/>
            <person name="Papp V."/>
            <person name="Albert L."/>
            <person name="Andreopoulos W."/>
            <person name="Angelini C."/>
            <person name="Antonin V."/>
            <person name="Barry K.W."/>
            <person name="Bougher N.L."/>
            <person name="Buchanan P."/>
            <person name="Buyck B."/>
            <person name="Bense V."/>
            <person name="Catcheside P."/>
            <person name="Chovatia M."/>
            <person name="Cooper J."/>
            <person name="Damon W."/>
            <person name="Desjardin D."/>
            <person name="Finy P."/>
            <person name="Geml J."/>
            <person name="Haridas S."/>
            <person name="Hughes K."/>
            <person name="Justo A."/>
            <person name="Karasinski D."/>
            <person name="Kautmanova I."/>
            <person name="Kiss B."/>
            <person name="Kocsube S."/>
            <person name="Kotiranta H."/>
            <person name="LaButti K.M."/>
            <person name="Lechner B.E."/>
            <person name="Liimatainen K."/>
            <person name="Lipzen A."/>
            <person name="Lukacs Z."/>
            <person name="Mihaltcheva S."/>
            <person name="Morgado L.N."/>
            <person name="Niskanen T."/>
            <person name="Noordeloos M.E."/>
            <person name="Ohm R.A."/>
            <person name="Ortiz-Santana B."/>
            <person name="Ovrebo C."/>
            <person name="Racz N."/>
            <person name="Riley R."/>
            <person name="Savchenko A."/>
            <person name="Shiryaev A."/>
            <person name="Soop K."/>
            <person name="Spirin V."/>
            <person name="Szebenyi C."/>
            <person name="Tomsovsky M."/>
            <person name="Tulloss R.E."/>
            <person name="Uehling J."/>
            <person name="Grigoriev I.V."/>
            <person name="Vagvolgyi C."/>
            <person name="Papp T."/>
            <person name="Martin F.M."/>
            <person name="Miettinen O."/>
            <person name="Hibbett D.S."/>
            <person name="Nagy L.G."/>
        </authorList>
    </citation>
    <scope>NUCLEOTIDE SEQUENCE [LARGE SCALE GENOMIC DNA]</scope>
    <source>
        <strain evidence="2 3">CBS 121175</strain>
    </source>
</reference>
<feature type="region of interest" description="Disordered" evidence="1">
    <location>
        <begin position="226"/>
        <end position="248"/>
    </location>
</feature>
<proteinExistence type="predicted"/>
<name>A0A5C3L0N0_COPMA</name>
<protein>
    <submittedName>
        <fullName evidence="2">Uncharacterized protein</fullName>
    </submittedName>
</protein>
<evidence type="ECO:0000313" key="2">
    <source>
        <dbReference type="EMBL" id="TFK26265.1"/>
    </source>
</evidence>
<dbReference type="AlphaFoldDB" id="A0A5C3L0N0"/>
<organism evidence="2 3">
    <name type="scientific">Coprinopsis marcescibilis</name>
    <name type="common">Agaric fungus</name>
    <name type="synonym">Psathyrella marcescibilis</name>
    <dbReference type="NCBI Taxonomy" id="230819"/>
    <lineage>
        <taxon>Eukaryota</taxon>
        <taxon>Fungi</taxon>
        <taxon>Dikarya</taxon>
        <taxon>Basidiomycota</taxon>
        <taxon>Agaricomycotina</taxon>
        <taxon>Agaricomycetes</taxon>
        <taxon>Agaricomycetidae</taxon>
        <taxon>Agaricales</taxon>
        <taxon>Agaricineae</taxon>
        <taxon>Psathyrellaceae</taxon>
        <taxon>Coprinopsis</taxon>
    </lineage>
</organism>